<comment type="similarity">
    <text evidence="1">Belongs to the ABC transporter superfamily.</text>
</comment>
<dbReference type="InterPro" id="IPR013563">
    <property type="entry name" value="Oligopep_ABC_C"/>
</dbReference>
<dbReference type="FunFam" id="3.40.50.300:FF:000016">
    <property type="entry name" value="Oligopeptide ABC transporter ATP-binding component"/>
    <property type="match status" value="1"/>
</dbReference>
<dbReference type="GO" id="GO:0016887">
    <property type="term" value="F:ATP hydrolysis activity"/>
    <property type="evidence" value="ECO:0007669"/>
    <property type="project" value="InterPro"/>
</dbReference>
<dbReference type="PROSITE" id="PS00211">
    <property type="entry name" value="ABC_TRANSPORTER_1"/>
    <property type="match status" value="1"/>
</dbReference>
<keyword evidence="2" id="KW-0813">Transport</keyword>
<evidence type="ECO:0000256" key="4">
    <source>
        <dbReference type="ARBA" id="ARBA00022840"/>
    </source>
</evidence>
<gene>
    <name evidence="6" type="primary">oppD_2</name>
    <name evidence="6" type="ORF">CPLFYP93_01413</name>
</gene>
<dbReference type="PROSITE" id="PS50893">
    <property type="entry name" value="ABC_TRANSPORTER_2"/>
    <property type="match status" value="1"/>
</dbReference>
<dbReference type="PANTHER" id="PTHR43067:SF3">
    <property type="entry name" value="MALTOSE ABC TRANSPORTER, ATP-BINDING PROTEIN"/>
    <property type="match status" value="1"/>
</dbReference>
<dbReference type="CDD" id="cd03257">
    <property type="entry name" value="ABC_NikE_OppD_transporters"/>
    <property type="match status" value="1"/>
</dbReference>
<protein>
    <submittedName>
        <fullName evidence="6">Oligopeptide transport ATP-binding protein OppD</fullName>
    </submittedName>
</protein>
<evidence type="ECO:0000259" key="5">
    <source>
        <dbReference type="PROSITE" id="PS50893"/>
    </source>
</evidence>
<dbReference type="InterPro" id="IPR003439">
    <property type="entry name" value="ABC_transporter-like_ATP-bd"/>
</dbReference>
<dbReference type="PANTHER" id="PTHR43067">
    <property type="entry name" value="OLIGOPEPTIDE/DIPEPTIDE ABC TRANSPORTER, ATPASE SUBUNIT"/>
    <property type="match status" value="1"/>
</dbReference>
<dbReference type="InterPro" id="IPR003593">
    <property type="entry name" value="AAA+_ATPase"/>
</dbReference>
<dbReference type="Pfam" id="PF08352">
    <property type="entry name" value="oligo_HPY"/>
    <property type="match status" value="1"/>
</dbReference>
<keyword evidence="3" id="KW-0547">Nucleotide-binding</keyword>
<dbReference type="InterPro" id="IPR017871">
    <property type="entry name" value="ABC_transporter-like_CS"/>
</dbReference>
<name>A0A6N3C8B6_9CLOT</name>
<dbReference type="InterPro" id="IPR027417">
    <property type="entry name" value="P-loop_NTPase"/>
</dbReference>
<keyword evidence="4 6" id="KW-0067">ATP-binding</keyword>
<dbReference type="NCBIfam" id="TIGR01727">
    <property type="entry name" value="oligo_HPY"/>
    <property type="match status" value="1"/>
</dbReference>
<evidence type="ECO:0000256" key="3">
    <source>
        <dbReference type="ARBA" id="ARBA00022741"/>
    </source>
</evidence>
<accession>A0A6N3C8B6</accession>
<reference evidence="6" key="1">
    <citation type="submission" date="2019-11" db="EMBL/GenBank/DDBJ databases">
        <authorList>
            <person name="Feng L."/>
        </authorList>
    </citation>
    <scope>NUCLEOTIDE SEQUENCE</scope>
    <source>
        <strain evidence="6">CParaputrificumLFYP93</strain>
    </source>
</reference>
<proteinExistence type="inferred from homology"/>
<dbReference type="EMBL" id="CACRTV010000041">
    <property type="protein sequence ID" value="VYU11269.1"/>
    <property type="molecule type" value="Genomic_DNA"/>
</dbReference>
<feature type="domain" description="ABC transporter" evidence="5">
    <location>
        <begin position="5"/>
        <end position="259"/>
    </location>
</feature>
<dbReference type="Gene3D" id="3.40.50.300">
    <property type="entry name" value="P-loop containing nucleotide triphosphate hydrolases"/>
    <property type="match status" value="1"/>
</dbReference>
<dbReference type="SMART" id="SM00382">
    <property type="entry name" value="AAA"/>
    <property type="match status" value="1"/>
</dbReference>
<dbReference type="GO" id="GO:0005524">
    <property type="term" value="F:ATP binding"/>
    <property type="evidence" value="ECO:0007669"/>
    <property type="project" value="UniProtKB-KW"/>
</dbReference>
<organism evidence="6">
    <name type="scientific">Clostridium paraputrificum</name>
    <dbReference type="NCBI Taxonomy" id="29363"/>
    <lineage>
        <taxon>Bacteria</taxon>
        <taxon>Bacillati</taxon>
        <taxon>Bacillota</taxon>
        <taxon>Clostridia</taxon>
        <taxon>Eubacteriales</taxon>
        <taxon>Clostridiaceae</taxon>
        <taxon>Clostridium</taxon>
    </lineage>
</organism>
<dbReference type="RefSeq" id="WP_156560709.1">
    <property type="nucleotide sequence ID" value="NZ_CACRTV010000041.1"/>
</dbReference>
<evidence type="ECO:0000256" key="1">
    <source>
        <dbReference type="ARBA" id="ARBA00005417"/>
    </source>
</evidence>
<dbReference type="AlphaFoldDB" id="A0A6N3C8B6"/>
<dbReference type="SUPFAM" id="SSF52540">
    <property type="entry name" value="P-loop containing nucleoside triphosphate hydrolases"/>
    <property type="match status" value="1"/>
</dbReference>
<evidence type="ECO:0000256" key="2">
    <source>
        <dbReference type="ARBA" id="ARBA00022448"/>
    </source>
</evidence>
<dbReference type="GO" id="GO:0015833">
    <property type="term" value="P:peptide transport"/>
    <property type="evidence" value="ECO:0007669"/>
    <property type="project" value="InterPro"/>
</dbReference>
<sequence>MEKLLDCKNITVEFDVKHFNGSKVLKAVDNVTLNINKGEILGIIGESGSGKSTLASAILNLIREPGRISSGEVIYFNGVNLLELSENEYNKYRWKDISTVFQAAQNALNPISTIKEHFLETYKAHVDNVSNEVMIGRIKEFLEFVRLDEKVLNSYPFELSGGMKQRVLIALSLLLEPKLIILDEPTTALDVITQWYILEILRKINKEKGISIVFLTHDISIIGSMVDRIAVMYAGQLVEVGNILEVYETPKHPYTKALLATIPSLEDDVTTREAIKGAPINMLDLKDECRFKNRCTHRERVGCNGKDENSKELIRINDNHYSRCKYWGEI</sequence>
<dbReference type="Pfam" id="PF00005">
    <property type="entry name" value="ABC_tran"/>
    <property type="match status" value="1"/>
</dbReference>
<evidence type="ECO:0000313" key="6">
    <source>
        <dbReference type="EMBL" id="VYU11269.1"/>
    </source>
</evidence>